<feature type="domain" description="BPL/LPL catalytic" evidence="7">
    <location>
        <begin position="67"/>
        <end position="252"/>
    </location>
</feature>
<dbReference type="Pfam" id="PF03099">
    <property type="entry name" value="BPL_LplA_LipB"/>
    <property type="match status" value="1"/>
</dbReference>
<keyword evidence="4" id="KW-0092">Biotin</keyword>
<dbReference type="Gene3D" id="3.30.930.10">
    <property type="entry name" value="Bira Bifunctional Protein, Domain 2"/>
    <property type="match status" value="1"/>
</dbReference>
<dbReference type="PANTHER" id="PTHR12835">
    <property type="entry name" value="BIOTIN PROTEIN LIGASE"/>
    <property type="match status" value="1"/>
</dbReference>
<comment type="catalytic activity">
    <reaction evidence="6">
        <text>biotin + L-lysyl-[protein] + ATP = N(6)-biotinyl-L-lysyl-[protein] + AMP + diphosphate + H(+)</text>
        <dbReference type="Rhea" id="RHEA:11756"/>
        <dbReference type="Rhea" id="RHEA-COMP:9752"/>
        <dbReference type="Rhea" id="RHEA-COMP:10505"/>
        <dbReference type="ChEBI" id="CHEBI:15378"/>
        <dbReference type="ChEBI" id="CHEBI:29969"/>
        <dbReference type="ChEBI" id="CHEBI:30616"/>
        <dbReference type="ChEBI" id="CHEBI:33019"/>
        <dbReference type="ChEBI" id="CHEBI:57586"/>
        <dbReference type="ChEBI" id="CHEBI:83144"/>
        <dbReference type="ChEBI" id="CHEBI:456215"/>
        <dbReference type="EC" id="6.3.4.15"/>
    </reaction>
</comment>
<evidence type="ECO:0000256" key="4">
    <source>
        <dbReference type="ARBA" id="ARBA00023267"/>
    </source>
</evidence>
<evidence type="ECO:0000259" key="7">
    <source>
        <dbReference type="PROSITE" id="PS51733"/>
    </source>
</evidence>
<dbReference type="InterPro" id="IPR036388">
    <property type="entry name" value="WH-like_DNA-bd_sf"/>
</dbReference>
<evidence type="ECO:0000256" key="5">
    <source>
        <dbReference type="ARBA" id="ARBA00024227"/>
    </source>
</evidence>
<evidence type="ECO:0000313" key="9">
    <source>
        <dbReference type="Proteomes" id="UP000192761"/>
    </source>
</evidence>
<dbReference type="InterPro" id="IPR045864">
    <property type="entry name" value="aa-tRNA-synth_II/BPL/LPL"/>
</dbReference>
<dbReference type="CDD" id="cd16442">
    <property type="entry name" value="BPL"/>
    <property type="match status" value="1"/>
</dbReference>
<dbReference type="InterPro" id="IPR004408">
    <property type="entry name" value="Biotin_CoA_COase_ligase"/>
</dbReference>
<dbReference type="InterPro" id="IPR003142">
    <property type="entry name" value="BPL_C"/>
</dbReference>
<evidence type="ECO:0000313" key="8">
    <source>
        <dbReference type="EMBL" id="SMC28587.1"/>
    </source>
</evidence>
<organism evidence="8 9">
    <name type="scientific">Andreprevotia lacus DSM 23236</name>
    <dbReference type="NCBI Taxonomy" id="1121001"/>
    <lineage>
        <taxon>Bacteria</taxon>
        <taxon>Pseudomonadati</taxon>
        <taxon>Pseudomonadota</taxon>
        <taxon>Betaproteobacteria</taxon>
        <taxon>Neisseriales</taxon>
        <taxon>Chitinibacteraceae</taxon>
        <taxon>Andreprevotia</taxon>
    </lineage>
</organism>
<dbReference type="EC" id="6.3.4.15" evidence="5"/>
<dbReference type="PANTHER" id="PTHR12835:SF5">
    <property type="entry name" value="BIOTIN--PROTEIN LIGASE"/>
    <property type="match status" value="1"/>
</dbReference>
<keyword evidence="9" id="KW-1185">Reference proteome</keyword>
<name>A0A1W1XXK4_9NEIS</name>
<dbReference type="InterPro" id="IPR004143">
    <property type="entry name" value="BPL_LPL_catalytic"/>
</dbReference>
<dbReference type="SUPFAM" id="SSF55681">
    <property type="entry name" value="Class II aaRS and biotin synthetases"/>
    <property type="match status" value="1"/>
</dbReference>
<dbReference type="NCBIfam" id="TIGR00121">
    <property type="entry name" value="birA_ligase"/>
    <property type="match status" value="1"/>
</dbReference>
<evidence type="ECO:0000256" key="2">
    <source>
        <dbReference type="ARBA" id="ARBA00022741"/>
    </source>
</evidence>
<dbReference type="Gene3D" id="1.10.10.10">
    <property type="entry name" value="Winged helix-like DNA-binding domain superfamily/Winged helix DNA-binding domain"/>
    <property type="match status" value="1"/>
</dbReference>
<dbReference type="InterPro" id="IPR013196">
    <property type="entry name" value="HTH_11"/>
</dbReference>
<keyword evidence="1 8" id="KW-0436">Ligase</keyword>
<dbReference type="SUPFAM" id="SSF46785">
    <property type="entry name" value="Winged helix' DNA-binding domain"/>
    <property type="match status" value="1"/>
</dbReference>
<gene>
    <name evidence="8" type="ORF">SAMN02745857_03332</name>
</gene>
<proteinExistence type="predicted"/>
<dbReference type="GO" id="GO:0004077">
    <property type="term" value="F:biotin--[biotin carboxyl-carrier protein] ligase activity"/>
    <property type="evidence" value="ECO:0007669"/>
    <property type="project" value="UniProtKB-EC"/>
</dbReference>
<dbReference type="STRING" id="1121001.SAMN02745857_03332"/>
<dbReference type="InterPro" id="IPR036390">
    <property type="entry name" value="WH_DNA-bd_sf"/>
</dbReference>
<dbReference type="OrthoDB" id="9807064at2"/>
<accession>A0A1W1XXK4</accession>
<protein>
    <recommendedName>
        <fullName evidence="5">biotin--[biotin carboxyl-carrier protein] ligase</fullName>
        <ecNumber evidence="5">6.3.4.15</ecNumber>
    </recommendedName>
</protein>
<keyword evidence="2" id="KW-0547">Nucleotide-binding</keyword>
<keyword evidence="3" id="KW-0067">ATP-binding</keyword>
<sequence length="318" mass="33257">MTHTLACLRFLNASSFTSGADIADRLGLSRASVSTALADSEAFGIALERRHGAGYRLTQDIDWLDAAAIQAALGPASHLRVEVLPRTDSTNKRLTAEPAHGRVLAAEWQDNGRGRMGRSWQGQLGGSLLFSLCWTFPGGANTLAGLPLAVGSMLAETLADCGVAGIKLKWPNDLLLEITQNGGRKAGGILIEIAGDAMGPVSTVIGIGLNLTAPRVADQAVAGLHEGGLTLSRNALLARLLGSLEAGLQRFAQNGFSAFRSQWEARHAWAGASVNVLDPAGGMRQGLLLGLTSEGALRLQTEAGETIIHAGDVSLRRT</sequence>
<dbReference type="Gene3D" id="2.30.30.100">
    <property type="match status" value="1"/>
</dbReference>
<dbReference type="Pfam" id="PF08279">
    <property type="entry name" value="HTH_11"/>
    <property type="match status" value="1"/>
</dbReference>
<dbReference type="RefSeq" id="WP_084092254.1">
    <property type="nucleotide sequence ID" value="NZ_FWXD01000023.1"/>
</dbReference>
<dbReference type="InterPro" id="IPR008988">
    <property type="entry name" value="Transcriptional_repressor_C"/>
</dbReference>
<dbReference type="EMBL" id="FWXD01000023">
    <property type="protein sequence ID" value="SMC28587.1"/>
    <property type="molecule type" value="Genomic_DNA"/>
</dbReference>
<evidence type="ECO:0000256" key="3">
    <source>
        <dbReference type="ARBA" id="ARBA00022840"/>
    </source>
</evidence>
<evidence type="ECO:0000256" key="6">
    <source>
        <dbReference type="ARBA" id="ARBA00047846"/>
    </source>
</evidence>
<dbReference type="SUPFAM" id="SSF50037">
    <property type="entry name" value="C-terminal domain of transcriptional repressors"/>
    <property type="match status" value="1"/>
</dbReference>
<dbReference type="AlphaFoldDB" id="A0A1W1XXK4"/>
<evidence type="ECO:0000256" key="1">
    <source>
        <dbReference type="ARBA" id="ARBA00022598"/>
    </source>
</evidence>
<dbReference type="GO" id="GO:0005524">
    <property type="term" value="F:ATP binding"/>
    <property type="evidence" value="ECO:0007669"/>
    <property type="project" value="UniProtKB-KW"/>
</dbReference>
<dbReference type="GO" id="GO:0005737">
    <property type="term" value="C:cytoplasm"/>
    <property type="evidence" value="ECO:0007669"/>
    <property type="project" value="TreeGrafter"/>
</dbReference>
<dbReference type="Proteomes" id="UP000192761">
    <property type="component" value="Unassembled WGS sequence"/>
</dbReference>
<reference evidence="8 9" key="1">
    <citation type="submission" date="2017-04" db="EMBL/GenBank/DDBJ databases">
        <authorList>
            <person name="Afonso C.L."/>
            <person name="Miller P.J."/>
            <person name="Scott M.A."/>
            <person name="Spackman E."/>
            <person name="Goraichik I."/>
            <person name="Dimitrov K.M."/>
            <person name="Suarez D.L."/>
            <person name="Swayne D.E."/>
        </authorList>
    </citation>
    <scope>NUCLEOTIDE SEQUENCE [LARGE SCALE GENOMIC DNA]</scope>
    <source>
        <strain evidence="8 9">DSM 23236</strain>
    </source>
</reference>
<dbReference type="Pfam" id="PF02237">
    <property type="entry name" value="BPL_C"/>
    <property type="match status" value="1"/>
</dbReference>
<dbReference type="PROSITE" id="PS51733">
    <property type="entry name" value="BPL_LPL_CATALYTIC"/>
    <property type="match status" value="1"/>
</dbReference>